<keyword evidence="1" id="KW-0472">Membrane</keyword>
<dbReference type="EMBL" id="CP066167">
    <property type="protein sequence ID" value="QQD19435.1"/>
    <property type="molecule type" value="Genomic_DNA"/>
</dbReference>
<dbReference type="Proteomes" id="UP000596063">
    <property type="component" value="Chromosome"/>
</dbReference>
<dbReference type="SUPFAM" id="SSF53448">
    <property type="entry name" value="Nucleotide-diphospho-sugar transferases"/>
    <property type="match status" value="1"/>
</dbReference>
<dbReference type="AlphaFoldDB" id="A0A7T4R2U9"/>
<organism evidence="3 4">
    <name type="scientific">Spongiibacter nanhainus</name>
    <dbReference type="NCBI Taxonomy" id="2794344"/>
    <lineage>
        <taxon>Bacteria</taxon>
        <taxon>Pseudomonadati</taxon>
        <taxon>Pseudomonadota</taxon>
        <taxon>Gammaproteobacteria</taxon>
        <taxon>Cellvibrionales</taxon>
        <taxon>Spongiibacteraceae</taxon>
        <taxon>Spongiibacter</taxon>
    </lineage>
</organism>
<protein>
    <submittedName>
        <fullName evidence="3">Glycosyltransferase family 2 protein</fullName>
    </submittedName>
</protein>
<dbReference type="PANTHER" id="PTHR43179">
    <property type="entry name" value="RHAMNOSYLTRANSFERASE WBBL"/>
    <property type="match status" value="1"/>
</dbReference>
<reference evidence="3 4" key="1">
    <citation type="submission" date="2020-12" db="EMBL/GenBank/DDBJ databases">
        <authorList>
            <person name="Shan Y."/>
        </authorList>
    </citation>
    <scope>NUCLEOTIDE SEQUENCE [LARGE SCALE GENOMIC DNA]</scope>
    <source>
        <strain evidence="4">csc3.9</strain>
    </source>
</reference>
<dbReference type="RefSeq" id="WP_198570919.1">
    <property type="nucleotide sequence ID" value="NZ_CP066167.1"/>
</dbReference>
<dbReference type="InterPro" id="IPR001173">
    <property type="entry name" value="Glyco_trans_2-like"/>
</dbReference>
<feature type="transmembrane region" description="Helical" evidence="1">
    <location>
        <begin position="239"/>
        <end position="258"/>
    </location>
</feature>
<dbReference type="KEGG" id="snan:I6N98_06180"/>
<evidence type="ECO:0000313" key="3">
    <source>
        <dbReference type="EMBL" id="QQD19435.1"/>
    </source>
</evidence>
<keyword evidence="1" id="KW-1133">Transmembrane helix</keyword>
<evidence type="ECO:0000313" key="4">
    <source>
        <dbReference type="Proteomes" id="UP000596063"/>
    </source>
</evidence>
<sequence length="271" mass="30440">MGLTLSVIIVNYNGGEYLKRAVDSLSLLTVDYEIVVVDNNSTDNSLSVLPLRSNLKIIKNEKNVGFGVANNLGVMKCSGDVILLMNNDAALLEDIGSFVKLVRRDKKTVWSCSMVGEDKKVRPSFGRFPSSFLDILLPSRLYSGEGADESSCVDWIEGSLMLTSRVLWERVGGFDENIFMYGEDIILCKEMKEVGAKFVVDPDVKYFHRGGFDESKKGNIYIGFKSYFSKYYSGVRRKYYLTLISAVVFLKYSLGVLFKNRTAADSYRKAM</sequence>
<name>A0A7T4R2U9_9GAMM</name>
<keyword evidence="1" id="KW-0812">Transmembrane</keyword>
<keyword evidence="3" id="KW-0808">Transferase</keyword>
<dbReference type="Pfam" id="PF00535">
    <property type="entry name" value="Glycos_transf_2"/>
    <property type="match status" value="1"/>
</dbReference>
<gene>
    <name evidence="3" type="ORF">I6N98_06180</name>
</gene>
<dbReference type="InterPro" id="IPR029044">
    <property type="entry name" value="Nucleotide-diphossugar_trans"/>
</dbReference>
<dbReference type="GO" id="GO:0016740">
    <property type="term" value="F:transferase activity"/>
    <property type="evidence" value="ECO:0007669"/>
    <property type="project" value="UniProtKB-KW"/>
</dbReference>
<feature type="domain" description="Glycosyltransferase 2-like" evidence="2">
    <location>
        <begin position="6"/>
        <end position="119"/>
    </location>
</feature>
<dbReference type="Gene3D" id="3.90.550.10">
    <property type="entry name" value="Spore Coat Polysaccharide Biosynthesis Protein SpsA, Chain A"/>
    <property type="match status" value="1"/>
</dbReference>
<proteinExistence type="predicted"/>
<accession>A0A7T4R2U9</accession>
<dbReference type="CDD" id="cd04186">
    <property type="entry name" value="GT_2_like_c"/>
    <property type="match status" value="1"/>
</dbReference>
<dbReference type="PANTHER" id="PTHR43179:SF7">
    <property type="entry name" value="RHAMNOSYLTRANSFERASE WBBL"/>
    <property type="match status" value="1"/>
</dbReference>
<evidence type="ECO:0000256" key="1">
    <source>
        <dbReference type="SAM" id="Phobius"/>
    </source>
</evidence>
<keyword evidence="4" id="KW-1185">Reference proteome</keyword>
<evidence type="ECO:0000259" key="2">
    <source>
        <dbReference type="Pfam" id="PF00535"/>
    </source>
</evidence>